<dbReference type="GeneID" id="45453914"/>
<reference evidence="5 6" key="1">
    <citation type="journal article" date="2019" name="Emerg. Microbes Infect.">
        <title>Comprehensive subspecies identification of 175 nontuberculous mycobacteria species based on 7547 genomic profiles.</title>
        <authorList>
            <person name="Matsumoto Y."/>
            <person name="Kinjo T."/>
            <person name="Motooka D."/>
            <person name="Nabeya D."/>
            <person name="Jung N."/>
            <person name="Uechi K."/>
            <person name="Horii T."/>
            <person name="Iida T."/>
            <person name="Fujita J."/>
            <person name="Nakamura S."/>
        </authorList>
    </citation>
    <scope>NUCLEOTIDE SEQUENCE [LARGE SCALE GENOMIC DNA]</scope>
    <source>
        <strain evidence="5 6">JCM 30622</strain>
    </source>
</reference>
<comment type="similarity">
    <text evidence="1">Belongs to the ATP-dependent AMP-binding enzyme family.</text>
</comment>
<dbReference type="Gene3D" id="3.30.300.30">
    <property type="match status" value="1"/>
</dbReference>
<proteinExistence type="inferred from homology"/>
<feature type="domain" description="AMP-binding enzyme C-terminal" evidence="4">
    <location>
        <begin position="472"/>
        <end position="549"/>
    </location>
</feature>
<evidence type="ECO:0000256" key="1">
    <source>
        <dbReference type="ARBA" id="ARBA00006432"/>
    </source>
</evidence>
<evidence type="ECO:0000313" key="6">
    <source>
        <dbReference type="Proteomes" id="UP000466578"/>
    </source>
</evidence>
<dbReference type="Gene3D" id="3.40.50.980">
    <property type="match status" value="2"/>
</dbReference>
<evidence type="ECO:0000313" key="5">
    <source>
        <dbReference type="EMBL" id="BBY71334.1"/>
    </source>
</evidence>
<dbReference type="PANTHER" id="PTHR43201:SF5">
    <property type="entry name" value="MEDIUM-CHAIN ACYL-COA LIGASE ACSF2, MITOCHONDRIAL"/>
    <property type="match status" value="1"/>
</dbReference>
<dbReference type="Proteomes" id="UP000466578">
    <property type="component" value="Chromosome"/>
</dbReference>
<dbReference type="Pfam" id="PF00501">
    <property type="entry name" value="AMP-binding"/>
    <property type="match status" value="1"/>
</dbReference>
<keyword evidence="2" id="KW-0436">Ligase</keyword>
<dbReference type="Gene3D" id="2.30.38.10">
    <property type="entry name" value="Luciferase, Domain 3"/>
    <property type="match status" value="1"/>
</dbReference>
<evidence type="ECO:0000256" key="2">
    <source>
        <dbReference type="ARBA" id="ARBA00022598"/>
    </source>
</evidence>
<sequence>MTLGIDERRAAIRSRFPHWRPRTLGDWLDSCAAEHDSRPLVITDERILTYRAVVAESTRLAHGLAALGVHPGDRVGLLMANHPEFVTLKFAIARLGAIAVPFNYLYRRDELRYVLSDSGCRVLITMTAHGQTDYQQLLDEVVPSWGHTPIACSDLPELRHVVVVPTCGVAARPGVWTANEVAAVDIGPPLPAVEPTAASDILYTSGSTGFPKGVVLSHDAVLRTAFASALTRAFEDGRRILFSLPCYHMFGYVEGLLAAMFVGGAVILHTSFDADAYLHGIAKHRANDILCVPTMALALLESPVRYQKDHDTSSLRAIMCGSAAGPLELWSELAAAFAVDEIITGYGMTESGGCMTLTLPEDDLAVTAQTVGRPKLAGAAGVPQTDALCVYRTVEPDTGAALGPDCEGELVSAGPATMLGYWNRPEQTAETLRDGWVHSGDIGCVRADGYLTVLGRSKELYKSGGELVMPREIENLLTACDDISQAYAIGLRDRRWGEIGCVVVVPAQGAVLSADDVLARCRAKLARFKVPKRVVFRDAAALPTTPTGKVQKFKLAAELEQGSIESLKGSGII</sequence>
<feature type="domain" description="AMP-dependent synthetase/ligase" evidence="3">
    <location>
        <begin position="31"/>
        <end position="422"/>
    </location>
</feature>
<dbReference type="EMBL" id="AP022597">
    <property type="protein sequence ID" value="BBY71334.1"/>
    <property type="molecule type" value="Genomic_DNA"/>
</dbReference>
<organism evidence="5 6">
    <name type="scientific">Mycobacterium paraintracellulare</name>
    <dbReference type="NCBI Taxonomy" id="1138383"/>
    <lineage>
        <taxon>Bacteria</taxon>
        <taxon>Bacillati</taxon>
        <taxon>Actinomycetota</taxon>
        <taxon>Actinomycetes</taxon>
        <taxon>Mycobacteriales</taxon>
        <taxon>Mycobacteriaceae</taxon>
        <taxon>Mycobacterium</taxon>
        <taxon>Mycobacterium avium complex (MAC)</taxon>
    </lineage>
</organism>
<evidence type="ECO:0000259" key="4">
    <source>
        <dbReference type="Pfam" id="PF13193"/>
    </source>
</evidence>
<accession>A0ABM7KAZ9</accession>
<dbReference type="PROSITE" id="PS00455">
    <property type="entry name" value="AMP_BINDING"/>
    <property type="match status" value="1"/>
</dbReference>
<dbReference type="SUPFAM" id="SSF56801">
    <property type="entry name" value="Acetyl-CoA synthetase-like"/>
    <property type="match status" value="1"/>
</dbReference>
<keyword evidence="6" id="KW-1185">Reference proteome</keyword>
<dbReference type="InterPro" id="IPR045851">
    <property type="entry name" value="AMP-bd_C_sf"/>
</dbReference>
<dbReference type="RefSeq" id="WP_041784863.1">
    <property type="nucleotide sequence ID" value="NC_016948.1"/>
</dbReference>
<dbReference type="InterPro" id="IPR000873">
    <property type="entry name" value="AMP-dep_synth/lig_dom"/>
</dbReference>
<name>A0ABM7KAZ9_9MYCO</name>
<protein>
    <submittedName>
        <fullName evidence="5">AMP-binding protein</fullName>
    </submittedName>
</protein>
<gene>
    <name evidence="5" type="ORF">MPRI_35210</name>
</gene>
<dbReference type="InterPro" id="IPR025110">
    <property type="entry name" value="AMP-bd_C"/>
</dbReference>
<dbReference type="PANTHER" id="PTHR43201">
    <property type="entry name" value="ACYL-COA SYNTHETASE"/>
    <property type="match status" value="1"/>
</dbReference>
<evidence type="ECO:0000259" key="3">
    <source>
        <dbReference type="Pfam" id="PF00501"/>
    </source>
</evidence>
<dbReference type="Pfam" id="PF13193">
    <property type="entry name" value="AMP-binding_C"/>
    <property type="match status" value="1"/>
</dbReference>
<dbReference type="InterPro" id="IPR020845">
    <property type="entry name" value="AMP-binding_CS"/>
</dbReference>